<dbReference type="Gene3D" id="3.40.50.1980">
    <property type="entry name" value="Nitrogenase molybdenum iron protein domain"/>
    <property type="match status" value="2"/>
</dbReference>
<sequence length="367" mass="38319">MRSSVLVSLVVLLVVAPASAVPAGATQQDQAQCSFPYSATDSTGANVTVAEDPGRVVALQASTAQILWEIGAKDRVVGMPVRSYTAYLDGSREREDVLTEDGSAVDVERVVSLEPDLVIAPGSISDEQIQQIRDAGIPVYKFASDTSIESIYDQIERVGRLTGECEGAAETVSTMRERVQTIEGAVEGEERPRVLYTFYGYTAGNGTFIDSIITAAGGQNVAAEAGIQGYAQISEEQVVKQDPEWIVTPNDAPLPNGTAYQSTTAYRQNQTLTVNASLMNQAGPRVVEPMTKLATAFHPEAVAQATNGTGAPANDTDDANGTDGANASGNETDGNDSDGTDGSGPGFGVAAAVVALVGAALLTLRRR</sequence>
<reference evidence="5 6" key="1">
    <citation type="journal article" date="2019" name="Int. J. Syst. Evol. Microbiol.">
        <title>The Global Catalogue of Microorganisms (GCM) 10K type strain sequencing project: providing services to taxonomists for standard genome sequencing and annotation.</title>
        <authorList>
            <consortium name="The Broad Institute Genomics Platform"/>
            <consortium name="The Broad Institute Genome Sequencing Center for Infectious Disease"/>
            <person name="Wu L."/>
            <person name="Ma J."/>
        </authorList>
    </citation>
    <scope>NUCLEOTIDE SEQUENCE [LARGE SCALE GENOMIC DNA]</scope>
    <source>
        <strain evidence="5 6">PSR21</strain>
    </source>
</reference>
<dbReference type="PANTHER" id="PTHR30535">
    <property type="entry name" value="VITAMIN B12-BINDING PROTEIN"/>
    <property type="match status" value="1"/>
</dbReference>
<dbReference type="Proteomes" id="UP001596547">
    <property type="component" value="Unassembled WGS sequence"/>
</dbReference>
<evidence type="ECO:0000256" key="3">
    <source>
        <dbReference type="SAM" id="Phobius"/>
    </source>
</evidence>
<dbReference type="SUPFAM" id="SSF53807">
    <property type="entry name" value="Helical backbone' metal receptor"/>
    <property type="match status" value="1"/>
</dbReference>
<evidence type="ECO:0000256" key="2">
    <source>
        <dbReference type="SAM" id="MobiDB-lite"/>
    </source>
</evidence>
<dbReference type="InterPro" id="IPR050902">
    <property type="entry name" value="ABC_Transporter_SBP"/>
</dbReference>
<dbReference type="AlphaFoldDB" id="A0ABD6A6Y0"/>
<dbReference type="NCBIfam" id="NF038402">
    <property type="entry name" value="TroA_like"/>
    <property type="match status" value="1"/>
</dbReference>
<keyword evidence="6" id="KW-1185">Reference proteome</keyword>
<dbReference type="PROSITE" id="PS50983">
    <property type="entry name" value="FE_B12_PBP"/>
    <property type="match status" value="1"/>
</dbReference>
<evidence type="ECO:0000259" key="4">
    <source>
        <dbReference type="PROSITE" id="PS50983"/>
    </source>
</evidence>
<feature type="transmembrane region" description="Helical" evidence="3">
    <location>
        <begin position="346"/>
        <end position="364"/>
    </location>
</feature>
<keyword evidence="3" id="KW-0472">Membrane</keyword>
<name>A0ABD6A6Y0_9EURY</name>
<dbReference type="PANTHER" id="PTHR30535:SF34">
    <property type="entry name" value="MOLYBDATE-BINDING PROTEIN MOLA"/>
    <property type="match status" value="1"/>
</dbReference>
<dbReference type="InterPro" id="IPR026371">
    <property type="entry name" value="PGF_CTERM"/>
</dbReference>
<comment type="caution">
    <text evidence="5">The sequence shown here is derived from an EMBL/GenBank/DDBJ whole genome shotgun (WGS) entry which is preliminary data.</text>
</comment>
<keyword evidence="3" id="KW-0812">Transmembrane</keyword>
<proteinExistence type="predicted"/>
<dbReference type="GeneID" id="79314944"/>
<dbReference type="Pfam" id="PF01497">
    <property type="entry name" value="Peripla_BP_2"/>
    <property type="match status" value="1"/>
</dbReference>
<dbReference type="EMBL" id="JBHTBF010000001">
    <property type="protein sequence ID" value="MFC7315965.1"/>
    <property type="molecule type" value="Genomic_DNA"/>
</dbReference>
<evidence type="ECO:0000313" key="6">
    <source>
        <dbReference type="Proteomes" id="UP001596547"/>
    </source>
</evidence>
<keyword evidence="1" id="KW-0732">Signal</keyword>
<dbReference type="NCBIfam" id="TIGR04126">
    <property type="entry name" value="PGF_CTERM"/>
    <property type="match status" value="1"/>
</dbReference>
<dbReference type="NCBIfam" id="TIGR04281">
    <property type="entry name" value="peripla_PGF_1"/>
    <property type="match status" value="1"/>
</dbReference>
<dbReference type="InterPro" id="IPR002491">
    <property type="entry name" value="ABC_transptr_periplasmic_BD"/>
</dbReference>
<evidence type="ECO:0000256" key="1">
    <source>
        <dbReference type="ARBA" id="ARBA00022729"/>
    </source>
</evidence>
<dbReference type="GO" id="GO:0030115">
    <property type="term" value="C:S-layer"/>
    <property type="evidence" value="ECO:0007669"/>
    <property type="project" value="UniProtKB-SubCell"/>
</dbReference>
<accession>A0ABD6A6Y0</accession>
<protein>
    <submittedName>
        <fullName evidence="5">PGF-CTERM-anchored ABC transporter substrate-binding protein</fullName>
    </submittedName>
</protein>
<organism evidence="5 6">
    <name type="scientific">Halomarina halobia</name>
    <dbReference type="NCBI Taxonomy" id="3033386"/>
    <lineage>
        <taxon>Archaea</taxon>
        <taxon>Methanobacteriati</taxon>
        <taxon>Methanobacteriota</taxon>
        <taxon>Stenosarchaea group</taxon>
        <taxon>Halobacteria</taxon>
        <taxon>Halobacteriales</taxon>
        <taxon>Natronomonadaceae</taxon>
        <taxon>Halomarina</taxon>
    </lineage>
</organism>
<feature type="domain" description="Fe/B12 periplasmic-binding" evidence="4">
    <location>
        <begin position="55"/>
        <end position="301"/>
    </location>
</feature>
<keyword evidence="3" id="KW-1133">Transmembrane helix</keyword>
<dbReference type="RefSeq" id="WP_276305368.1">
    <property type="nucleotide sequence ID" value="NZ_CP119992.1"/>
</dbReference>
<dbReference type="InterPro" id="IPR054828">
    <property type="entry name" value="Vit_B12_bind_prot"/>
</dbReference>
<dbReference type="InterPro" id="IPR026469">
    <property type="entry name" value="Peripla_PGF_1"/>
</dbReference>
<gene>
    <name evidence="5" type="ORF">ACFQPE_04030</name>
</gene>
<evidence type="ECO:0000313" key="5">
    <source>
        <dbReference type="EMBL" id="MFC7315965.1"/>
    </source>
</evidence>
<feature type="region of interest" description="Disordered" evidence="2">
    <location>
        <begin position="306"/>
        <end position="343"/>
    </location>
</feature>
<dbReference type="GO" id="GO:0005886">
    <property type="term" value="C:plasma membrane"/>
    <property type="evidence" value="ECO:0007669"/>
    <property type="project" value="UniProtKB-SubCell"/>
</dbReference>